<name>A0ABV9NSM4_9BACI</name>
<dbReference type="Pfam" id="PF10604">
    <property type="entry name" value="Polyketide_cyc2"/>
    <property type="match status" value="1"/>
</dbReference>
<accession>A0ABV9NSM4</accession>
<protein>
    <submittedName>
        <fullName evidence="1">SRPBCC family protein</fullName>
    </submittedName>
</protein>
<evidence type="ECO:0000313" key="2">
    <source>
        <dbReference type="Proteomes" id="UP001595896"/>
    </source>
</evidence>
<comment type="caution">
    <text evidence="1">The sequence shown here is derived from an EMBL/GenBank/DDBJ whole genome shotgun (WGS) entry which is preliminary data.</text>
</comment>
<dbReference type="InterPro" id="IPR023393">
    <property type="entry name" value="START-like_dom_sf"/>
</dbReference>
<gene>
    <name evidence="1" type="ORF">ACFO4L_01170</name>
</gene>
<dbReference type="EMBL" id="JBHSGK010000003">
    <property type="protein sequence ID" value="MFC4735181.1"/>
    <property type="molecule type" value="Genomic_DNA"/>
</dbReference>
<proteinExistence type="predicted"/>
<organism evidence="1 2">
    <name type="scientific">Bacillus daqingensis</name>
    <dbReference type="NCBI Taxonomy" id="872396"/>
    <lineage>
        <taxon>Bacteria</taxon>
        <taxon>Bacillati</taxon>
        <taxon>Bacillota</taxon>
        <taxon>Bacilli</taxon>
        <taxon>Bacillales</taxon>
        <taxon>Bacillaceae</taxon>
        <taxon>Bacillus</taxon>
    </lineage>
</organism>
<dbReference type="Gene3D" id="3.30.530.20">
    <property type="match status" value="1"/>
</dbReference>
<sequence>MTQWSSTVHILAPIEQVWTLFDGTLAHTQKIMPQVEANEPVTITDEKVGSVYRQTYQEGRRTETYEVETIAYCDLPGQKQLRVSFTLANMFDITAEYILIRHTASSTIFRYTVTNRPTNPILRWMLLFASDKTVKAFTQRVKLVAESKGGD</sequence>
<evidence type="ECO:0000313" key="1">
    <source>
        <dbReference type="EMBL" id="MFC4735181.1"/>
    </source>
</evidence>
<dbReference type="RefSeq" id="WP_377907807.1">
    <property type="nucleotide sequence ID" value="NZ_JBHSGK010000003.1"/>
</dbReference>
<dbReference type="Proteomes" id="UP001595896">
    <property type="component" value="Unassembled WGS sequence"/>
</dbReference>
<keyword evidence="2" id="KW-1185">Reference proteome</keyword>
<reference evidence="2" key="1">
    <citation type="journal article" date="2019" name="Int. J. Syst. Evol. Microbiol.">
        <title>The Global Catalogue of Microorganisms (GCM) 10K type strain sequencing project: providing services to taxonomists for standard genome sequencing and annotation.</title>
        <authorList>
            <consortium name="The Broad Institute Genomics Platform"/>
            <consortium name="The Broad Institute Genome Sequencing Center for Infectious Disease"/>
            <person name="Wu L."/>
            <person name="Ma J."/>
        </authorList>
    </citation>
    <scope>NUCLEOTIDE SEQUENCE [LARGE SCALE GENOMIC DNA]</scope>
    <source>
        <strain evidence="2">JCM 12165</strain>
    </source>
</reference>
<dbReference type="SUPFAM" id="SSF55961">
    <property type="entry name" value="Bet v1-like"/>
    <property type="match status" value="1"/>
</dbReference>
<dbReference type="CDD" id="cd07812">
    <property type="entry name" value="SRPBCC"/>
    <property type="match status" value="1"/>
</dbReference>
<dbReference type="InterPro" id="IPR019587">
    <property type="entry name" value="Polyketide_cyclase/dehydratase"/>
</dbReference>